<keyword evidence="11" id="KW-0317">Glutathione biosynthesis</keyword>
<keyword evidence="4 11" id="KW-0808">Transferase</keyword>
<feature type="binding site" evidence="10">
    <location>
        <begin position="465"/>
        <end position="466"/>
    </location>
    <ligand>
        <name>L-glutamate</name>
        <dbReference type="ChEBI" id="CHEBI:29985"/>
    </ligand>
</feature>
<dbReference type="PANTHER" id="PTHR43199:SF1">
    <property type="entry name" value="GLUTATHIONE HYDROLASE PROENZYME"/>
    <property type="match status" value="1"/>
</dbReference>
<evidence type="ECO:0000313" key="13">
    <source>
        <dbReference type="EMBL" id="EWH09079.1"/>
    </source>
</evidence>
<comment type="PTM">
    <text evidence="11">Cleaved by autocatalysis into a large and a small subunit.</text>
</comment>
<dbReference type="EMBL" id="ARZY01000030">
    <property type="protein sequence ID" value="EWH09079.1"/>
    <property type="molecule type" value="Genomic_DNA"/>
</dbReference>
<gene>
    <name evidence="13" type="ORF">DS2_14444</name>
</gene>
<evidence type="ECO:0000256" key="1">
    <source>
        <dbReference type="ARBA" id="ARBA00001049"/>
    </source>
</evidence>
<evidence type="ECO:0000256" key="8">
    <source>
        <dbReference type="ARBA" id="ARBA00047417"/>
    </source>
</evidence>
<feature type="binding site" evidence="10">
    <location>
        <position position="441"/>
    </location>
    <ligand>
        <name>L-glutamate</name>
        <dbReference type="ChEBI" id="CHEBI:29985"/>
    </ligand>
</feature>
<dbReference type="EC" id="2.3.2.2" evidence="11"/>
<evidence type="ECO:0000256" key="5">
    <source>
        <dbReference type="ARBA" id="ARBA00022801"/>
    </source>
</evidence>
<feature type="binding site" evidence="10">
    <location>
        <position position="118"/>
    </location>
    <ligand>
        <name>L-glutamate</name>
        <dbReference type="ChEBI" id="CHEBI:29985"/>
    </ligand>
</feature>
<dbReference type="SUPFAM" id="SSF56235">
    <property type="entry name" value="N-terminal nucleophile aminohydrolases (Ntn hydrolases)"/>
    <property type="match status" value="1"/>
</dbReference>
<name>W7Q8H2_9ALTE</name>
<organism evidence="13 14">
    <name type="scientific">Catenovulum agarivorans DS-2</name>
    <dbReference type="NCBI Taxonomy" id="1328313"/>
    <lineage>
        <taxon>Bacteria</taxon>
        <taxon>Pseudomonadati</taxon>
        <taxon>Pseudomonadota</taxon>
        <taxon>Gammaproteobacteria</taxon>
        <taxon>Alteromonadales</taxon>
        <taxon>Alteromonadaceae</taxon>
        <taxon>Catenovulum</taxon>
    </lineage>
</organism>
<keyword evidence="14" id="KW-1185">Reference proteome</keyword>
<dbReference type="InterPro" id="IPR043138">
    <property type="entry name" value="GGT_lsub"/>
</dbReference>
<reference evidence="13 14" key="1">
    <citation type="journal article" date="2014" name="Genome Announc.">
        <title>Draft Genome Sequence of the Agar-Degrading Bacterium Catenovulum sp. Strain DS-2, Isolated from Intestines of Haliotis diversicolor.</title>
        <authorList>
            <person name="Shan D."/>
            <person name="Li X."/>
            <person name="Gu Z."/>
            <person name="Wei G."/>
            <person name="Gao Z."/>
            <person name="Shao Z."/>
        </authorList>
    </citation>
    <scope>NUCLEOTIDE SEQUENCE [LARGE SCALE GENOMIC DNA]</scope>
    <source>
        <strain evidence="13 14">DS-2</strain>
    </source>
</reference>
<comment type="subunit">
    <text evidence="11">This enzyme consists of two polypeptide chains, which are synthesized in precursor form from a single polypeptide.</text>
</comment>
<evidence type="ECO:0000256" key="7">
    <source>
        <dbReference type="ARBA" id="ARBA00023315"/>
    </source>
</evidence>
<dbReference type="InterPro" id="IPR000101">
    <property type="entry name" value="GGT_peptidase"/>
</dbReference>
<comment type="catalytic activity">
    <reaction evidence="2 11">
        <text>glutathione + H2O = L-cysteinylglycine + L-glutamate</text>
        <dbReference type="Rhea" id="RHEA:28807"/>
        <dbReference type="ChEBI" id="CHEBI:15377"/>
        <dbReference type="ChEBI" id="CHEBI:29985"/>
        <dbReference type="ChEBI" id="CHEBI:57925"/>
        <dbReference type="ChEBI" id="CHEBI:61694"/>
        <dbReference type="EC" id="3.4.19.13"/>
    </reaction>
</comment>
<feature type="active site" description="Nucleophile" evidence="9">
    <location>
        <position position="401"/>
    </location>
</feature>
<keyword evidence="12" id="KW-0732">Signal</keyword>
<evidence type="ECO:0000256" key="10">
    <source>
        <dbReference type="PIRSR" id="PIRSR600101-2"/>
    </source>
</evidence>
<keyword evidence="7 11" id="KW-0012">Acyltransferase</keyword>
<dbReference type="Pfam" id="PF01019">
    <property type="entry name" value="G_glu_transpept"/>
    <property type="match status" value="1"/>
</dbReference>
<dbReference type="GO" id="GO:0006750">
    <property type="term" value="P:glutathione biosynthetic process"/>
    <property type="evidence" value="ECO:0007669"/>
    <property type="project" value="UniProtKB-KW"/>
</dbReference>
<feature type="signal peptide" evidence="12">
    <location>
        <begin position="1"/>
        <end position="22"/>
    </location>
</feature>
<evidence type="ECO:0000256" key="6">
    <source>
        <dbReference type="ARBA" id="ARBA00023145"/>
    </source>
</evidence>
<evidence type="ECO:0000256" key="9">
    <source>
        <dbReference type="PIRSR" id="PIRSR600101-1"/>
    </source>
</evidence>
<dbReference type="EC" id="3.4.19.13" evidence="11"/>
<evidence type="ECO:0000256" key="4">
    <source>
        <dbReference type="ARBA" id="ARBA00022679"/>
    </source>
</evidence>
<dbReference type="AlphaFoldDB" id="W7Q8H2"/>
<dbReference type="Gene3D" id="3.60.20.40">
    <property type="match status" value="1"/>
</dbReference>
<comment type="catalytic activity">
    <reaction evidence="1 11">
        <text>an S-substituted glutathione + H2O = an S-substituted L-cysteinylglycine + L-glutamate</text>
        <dbReference type="Rhea" id="RHEA:59468"/>
        <dbReference type="ChEBI" id="CHEBI:15377"/>
        <dbReference type="ChEBI" id="CHEBI:29985"/>
        <dbReference type="ChEBI" id="CHEBI:90779"/>
        <dbReference type="ChEBI" id="CHEBI:143103"/>
        <dbReference type="EC" id="3.4.19.13"/>
    </reaction>
</comment>
<comment type="catalytic activity">
    <reaction evidence="8 11">
        <text>an N-terminal (5-L-glutamyl)-[peptide] + an alpha-amino acid = 5-L-glutamyl amino acid + an N-terminal L-alpha-aminoacyl-[peptide]</text>
        <dbReference type="Rhea" id="RHEA:23904"/>
        <dbReference type="Rhea" id="RHEA-COMP:9780"/>
        <dbReference type="Rhea" id="RHEA-COMP:9795"/>
        <dbReference type="ChEBI" id="CHEBI:77644"/>
        <dbReference type="ChEBI" id="CHEBI:78597"/>
        <dbReference type="ChEBI" id="CHEBI:78599"/>
        <dbReference type="ChEBI" id="CHEBI:78608"/>
        <dbReference type="EC" id="2.3.2.2"/>
    </reaction>
</comment>
<dbReference type="NCBIfam" id="TIGR00066">
    <property type="entry name" value="g_glut_trans"/>
    <property type="match status" value="1"/>
</dbReference>
<feature type="chain" id="PRO_5004900540" description="Glutathione hydrolase proenzyme" evidence="12">
    <location>
        <begin position="23"/>
        <end position="581"/>
    </location>
</feature>
<protein>
    <recommendedName>
        <fullName evidence="11">Glutathione hydrolase proenzyme</fullName>
        <ecNumber evidence="11">2.3.2.2</ecNumber>
        <ecNumber evidence="11">3.4.19.13</ecNumber>
    </recommendedName>
    <component>
        <recommendedName>
            <fullName evidence="11">Glutathione hydrolase large chain</fullName>
        </recommendedName>
    </component>
    <component>
        <recommendedName>
            <fullName evidence="11">Glutathione hydrolase small chain</fullName>
        </recommendedName>
    </component>
</protein>
<comment type="caution">
    <text evidence="13">The sequence shown here is derived from an EMBL/GenBank/DDBJ whole genome shotgun (WGS) entry which is preliminary data.</text>
</comment>
<dbReference type="OrthoDB" id="5297205at2"/>
<dbReference type="Gene3D" id="1.10.246.130">
    <property type="match status" value="1"/>
</dbReference>
<dbReference type="PRINTS" id="PR01210">
    <property type="entry name" value="GGTRANSPTASE"/>
</dbReference>
<dbReference type="PATRIC" id="fig|1328313.3.peg.2945"/>
<evidence type="ECO:0000313" key="14">
    <source>
        <dbReference type="Proteomes" id="UP000019276"/>
    </source>
</evidence>
<evidence type="ECO:0000256" key="3">
    <source>
        <dbReference type="ARBA" id="ARBA00009381"/>
    </source>
</evidence>
<evidence type="ECO:0000256" key="11">
    <source>
        <dbReference type="RuleBase" id="RU368036"/>
    </source>
</evidence>
<dbReference type="UniPathway" id="UPA00204"/>
<dbReference type="Proteomes" id="UP000019276">
    <property type="component" value="Unassembled WGS sequence"/>
</dbReference>
<evidence type="ECO:0000256" key="12">
    <source>
        <dbReference type="SAM" id="SignalP"/>
    </source>
</evidence>
<dbReference type="GO" id="GO:0103068">
    <property type="term" value="F:leukotriene C4 gamma-glutamyl transferase activity"/>
    <property type="evidence" value="ECO:0007669"/>
    <property type="project" value="UniProtKB-EC"/>
</dbReference>
<keyword evidence="5 11" id="KW-0378">Hydrolase</keyword>
<dbReference type="InterPro" id="IPR029055">
    <property type="entry name" value="Ntn_hydrolases_N"/>
</dbReference>
<dbReference type="RefSeq" id="WP_035015539.1">
    <property type="nucleotide sequence ID" value="NZ_ARZY01000030.1"/>
</dbReference>
<dbReference type="eggNOG" id="COG0405">
    <property type="taxonomic scope" value="Bacteria"/>
</dbReference>
<dbReference type="PROSITE" id="PS51257">
    <property type="entry name" value="PROKAR_LIPOPROTEIN"/>
    <property type="match status" value="1"/>
</dbReference>
<dbReference type="GO" id="GO:0006751">
    <property type="term" value="P:glutathione catabolic process"/>
    <property type="evidence" value="ECO:0007669"/>
    <property type="project" value="UniProtKB-UniRule"/>
</dbReference>
<comment type="pathway">
    <text evidence="11">Sulfur metabolism; glutathione metabolism.</text>
</comment>
<evidence type="ECO:0000256" key="2">
    <source>
        <dbReference type="ARBA" id="ARBA00001089"/>
    </source>
</evidence>
<comment type="similarity">
    <text evidence="3 11">Belongs to the gamma-glutamyltransferase family.</text>
</comment>
<proteinExistence type="inferred from homology"/>
<dbReference type="InterPro" id="IPR043137">
    <property type="entry name" value="GGT_ssub_C"/>
</dbReference>
<dbReference type="InterPro" id="IPR051792">
    <property type="entry name" value="GGT_bact"/>
</dbReference>
<dbReference type="GO" id="GO:0036374">
    <property type="term" value="F:glutathione hydrolase activity"/>
    <property type="evidence" value="ECO:0007669"/>
    <property type="project" value="UniProtKB-UniRule"/>
</dbReference>
<feature type="binding site" evidence="10">
    <location>
        <position position="488"/>
    </location>
    <ligand>
        <name>L-glutamate</name>
        <dbReference type="ChEBI" id="CHEBI:29985"/>
    </ligand>
</feature>
<keyword evidence="6 11" id="KW-0865">Zymogen</keyword>
<sequence length="581" mass="62034">MNVCKLLSVCFSSMLIIACTHSSTVEISQVEARDPEAATGIKHKKLVTAEHAMVVAANPYAVEAGLKVLKLGGSAFDAAIAVQMVLTLVEPQSSGIGGGAFILHWDEKHKKLTGIDGRETAPATATSELFFENGSPVSWHQAVVGGRSVGVPGLIAALELGHKKYGRLPWKSLFKSAIDLSIQGFVVSPRLASLLEKKLNPGVETLAASQAYFYPNGRALTAGQVKTNLALAASLRLIAEQGSEGFYQGQLAAQIVDAVQNSLVAPGLLSMNDLTSYQAKWREPICQTYHSYNVCGFAPPTSGGTTVLSTLKLLEPFNLADFSANSPAALHLLSQAWRLSFADRNHYLADPDFVDVPVEQLLSDEYLHARRQLINQDSDMGLAQAGLFDASAGLSHQQPSTTHISIVDQWGNAVSMTSSIEMAFGSAVMVGGFLLNNQLTDFSFAAEKSGELVANRVEANKRPRSSMAPTLVFDQHNNFKGAIGSPGGARIINYVSQTLVGLIDWRLDIQSAIDLAKITNLNGSTAIEKGTDLAAQADYFSDLGHKVVVRDLNSGLHGIWLEGSKLTGGADPRREGVAMGY</sequence>
<dbReference type="STRING" id="1328313.DS2_14444"/>
<accession>W7Q8H2</accession>
<dbReference type="PANTHER" id="PTHR43199">
    <property type="entry name" value="GLUTATHIONE HYDROLASE"/>
    <property type="match status" value="1"/>
</dbReference>